<sequence length="230" mass="24145">MHRAYPMIEQRSMLLRLVGIAVAIALGMLVTDLGGAALRRLFLLENGTVLRGELWRLVTAHLVNLSRVHTHLNILGLGLILVSLWSILTPRMLARAILLSGAAISLGWLALMPAGVTYVGFSGITHGVMTFGGLVMLRTGPRWFGGLILACVAAKLGQEFFNGAVPGADAAIGGRVSFVSHTLGTLGGALAAREGPFWPRLGVGLVCLMLSLIHAEREAAALPAAVTADG</sequence>
<organism evidence="7 8">
    <name type="scientific">Marinovum algicola</name>
    <dbReference type="NCBI Taxonomy" id="42444"/>
    <lineage>
        <taxon>Bacteria</taxon>
        <taxon>Pseudomonadati</taxon>
        <taxon>Pseudomonadota</taxon>
        <taxon>Alphaproteobacteria</taxon>
        <taxon>Rhodobacterales</taxon>
        <taxon>Roseobacteraceae</taxon>
        <taxon>Marinovum</taxon>
    </lineage>
</organism>
<dbReference type="GO" id="GO:0004252">
    <property type="term" value="F:serine-type endopeptidase activity"/>
    <property type="evidence" value="ECO:0007669"/>
    <property type="project" value="InterPro"/>
</dbReference>
<dbReference type="InterPro" id="IPR023826">
    <property type="entry name" value="Rhom-like_SP_proteobac"/>
</dbReference>
<evidence type="ECO:0000256" key="2">
    <source>
        <dbReference type="ARBA" id="ARBA00022692"/>
    </source>
</evidence>
<protein>
    <submittedName>
        <fullName evidence="7">Rhomboid family GlyGly-CTERM serine protease</fullName>
    </submittedName>
</protein>
<dbReference type="InterPro" id="IPR035952">
    <property type="entry name" value="Rhomboid-like_sf"/>
</dbReference>
<dbReference type="SUPFAM" id="SSF144091">
    <property type="entry name" value="Rhomboid-like"/>
    <property type="match status" value="1"/>
</dbReference>
<proteinExistence type="predicted"/>
<dbReference type="NCBIfam" id="TIGR03902">
    <property type="entry name" value="rhom_GG_sort"/>
    <property type="match status" value="1"/>
</dbReference>
<gene>
    <name evidence="7" type="ORF">SAMN04487940_101289</name>
</gene>
<dbReference type="Gene3D" id="1.20.1540.10">
    <property type="entry name" value="Rhomboid-like"/>
    <property type="match status" value="1"/>
</dbReference>
<name>A0A975W6D4_9RHOB</name>
<dbReference type="InterPro" id="IPR022764">
    <property type="entry name" value="Peptidase_S54_rhomboid_dom"/>
</dbReference>
<evidence type="ECO:0000313" key="7">
    <source>
        <dbReference type="EMBL" id="SEI58214.1"/>
    </source>
</evidence>
<keyword evidence="7" id="KW-0378">Hydrolase</keyword>
<dbReference type="GO" id="GO:0016020">
    <property type="term" value="C:membrane"/>
    <property type="evidence" value="ECO:0007669"/>
    <property type="project" value="UniProtKB-SubCell"/>
</dbReference>
<evidence type="ECO:0000256" key="5">
    <source>
        <dbReference type="SAM" id="Phobius"/>
    </source>
</evidence>
<feature type="transmembrane region" description="Helical" evidence="5">
    <location>
        <begin position="12"/>
        <end position="31"/>
    </location>
</feature>
<evidence type="ECO:0000313" key="8">
    <source>
        <dbReference type="Proteomes" id="UP000182932"/>
    </source>
</evidence>
<dbReference type="EMBL" id="FNYY01000001">
    <property type="protein sequence ID" value="SEI58214.1"/>
    <property type="molecule type" value="Genomic_DNA"/>
</dbReference>
<reference evidence="7 8" key="1">
    <citation type="submission" date="2016-10" db="EMBL/GenBank/DDBJ databases">
        <authorList>
            <person name="Varghese N."/>
            <person name="Submissions S."/>
        </authorList>
    </citation>
    <scope>NUCLEOTIDE SEQUENCE [LARGE SCALE GENOMIC DNA]</scope>
    <source>
        <strain evidence="7 8">FF3</strain>
    </source>
</reference>
<keyword evidence="8" id="KW-1185">Reference proteome</keyword>
<evidence type="ECO:0000256" key="4">
    <source>
        <dbReference type="ARBA" id="ARBA00023136"/>
    </source>
</evidence>
<dbReference type="AlphaFoldDB" id="A0A975W6D4"/>
<dbReference type="GeneID" id="80816559"/>
<feature type="domain" description="Peptidase S54 rhomboid" evidence="6">
    <location>
        <begin position="52"/>
        <end position="192"/>
    </location>
</feature>
<dbReference type="Proteomes" id="UP000182932">
    <property type="component" value="Unassembled WGS sequence"/>
</dbReference>
<comment type="subcellular location">
    <subcellularLocation>
        <location evidence="1">Membrane</location>
        <topology evidence="1">Multi-pass membrane protein</topology>
    </subcellularLocation>
</comment>
<dbReference type="RefSeq" id="WP_074834443.1">
    <property type="nucleotide sequence ID" value="NZ_FNYY01000001.1"/>
</dbReference>
<evidence type="ECO:0000256" key="3">
    <source>
        <dbReference type="ARBA" id="ARBA00022989"/>
    </source>
</evidence>
<dbReference type="Pfam" id="PF01694">
    <property type="entry name" value="Rhomboid"/>
    <property type="match status" value="1"/>
</dbReference>
<comment type="caution">
    <text evidence="7">The sequence shown here is derived from an EMBL/GenBank/DDBJ whole genome shotgun (WGS) entry which is preliminary data.</text>
</comment>
<evidence type="ECO:0000259" key="6">
    <source>
        <dbReference type="Pfam" id="PF01694"/>
    </source>
</evidence>
<evidence type="ECO:0000256" key="1">
    <source>
        <dbReference type="ARBA" id="ARBA00004141"/>
    </source>
</evidence>
<keyword evidence="7" id="KW-0645">Protease</keyword>
<keyword evidence="3 5" id="KW-1133">Transmembrane helix</keyword>
<feature type="transmembrane region" description="Helical" evidence="5">
    <location>
        <begin position="93"/>
        <end position="111"/>
    </location>
</feature>
<keyword evidence="2 5" id="KW-0812">Transmembrane</keyword>
<keyword evidence="4 5" id="KW-0472">Membrane</keyword>
<accession>A0A975W6D4</accession>
<feature type="transmembrane region" description="Helical" evidence="5">
    <location>
        <begin position="70"/>
        <end position="88"/>
    </location>
</feature>
<dbReference type="GO" id="GO:0006508">
    <property type="term" value="P:proteolysis"/>
    <property type="evidence" value="ECO:0007669"/>
    <property type="project" value="UniProtKB-KW"/>
</dbReference>